<evidence type="ECO:0000256" key="11">
    <source>
        <dbReference type="SAM" id="MobiDB-lite"/>
    </source>
</evidence>
<protein>
    <recommendedName>
        <fullName evidence="2">cyclin-dependent kinase</fullName>
        <ecNumber evidence="2">2.7.11.22</ecNumber>
    </recommendedName>
</protein>
<dbReference type="EC" id="2.7.11.22" evidence="2"/>
<reference evidence="14" key="1">
    <citation type="submission" date="2015-09" db="EMBL/GenBank/DDBJ databases">
        <authorList>
            <consortium name="Pathogen Informatics"/>
        </authorList>
    </citation>
    <scope>NUCLEOTIDE SEQUENCE [LARGE SCALE GENOMIC DNA]</scope>
    <source>
        <strain evidence="14">Lake Konstanz</strain>
    </source>
</reference>
<feature type="region of interest" description="Disordered" evidence="11">
    <location>
        <begin position="385"/>
        <end position="446"/>
    </location>
</feature>
<dbReference type="FunFam" id="1.10.510.10:FF:000624">
    <property type="entry name" value="Mitogen-activated protein kinase"/>
    <property type="match status" value="1"/>
</dbReference>
<comment type="catalytic activity">
    <reaction evidence="9">
        <text>L-seryl-[protein] + ATP = O-phospho-L-seryl-[protein] + ADP + H(+)</text>
        <dbReference type="Rhea" id="RHEA:17989"/>
        <dbReference type="Rhea" id="RHEA-COMP:9863"/>
        <dbReference type="Rhea" id="RHEA-COMP:11604"/>
        <dbReference type="ChEBI" id="CHEBI:15378"/>
        <dbReference type="ChEBI" id="CHEBI:29999"/>
        <dbReference type="ChEBI" id="CHEBI:30616"/>
        <dbReference type="ChEBI" id="CHEBI:83421"/>
        <dbReference type="ChEBI" id="CHEBI:456216"/>
        <dbReference type="EC" id="2.7.11.22"/>
    </reaction>
</comment>
<evidence type="ECO:0000256" key="8">
    <source>
        <dbReference type="ARBA" id="ARBA00047811"/>
    </source>
</evidence>
<accession>A0A0S4JM47</accession>
<feature type="region of interest" description="Disordered" evidence="11">
    <location>
        <begin position="306"/>
        <end position="361"/>
    </location>
</feature>
<dbReference type="AlphaFoldDB" id="A0A0S4JM47"/>
<keyword evidence="14" id="KW-1185">Reference proteome</keyword>
<evidence type="ECO:0000256" key="10">
    <source>
        <dbReference type="PROSITE-ProRule" id="PRU10141"/>
    </source>
</evidence>
<evidence type="ECO:0000256" key="5">
    <source>
        <dbReference type="ARBA" id="ARBA00022741"/>
    </source>
</evidence>
<feature type="compositionally biased region" description="Polar residues" evidence="11">
    <location>
        <begin position="388"/>
        <end position="421"/>
    </location>
</feature>
<proteinExistence type="inferred from homology"/>
<feature type="binding site" evidence="10">
    <location>
        <position position="34"/>
    </location>
    <ligand>
        <name>ATP</name>
        <dbReference type="ChEBI" id="CHEBI:30616"/>
    </ligand>
</feature>
<dbReference type="InterPro" id="IPR000719">
    <property type="entry name" value="Prot_kinase_dom"/>
</dbReference>
<dbReference type="PROSITE" id="PS00107">
    <property type="entry name" value="PROTEIN_KINASE_ATP"/>
    <property type="match status" value="1"/>
</dbReference>
<dbReference type="InterPro" id="IPR050108">
    <property type="entry name" value="CDK"/>
</dbReference>
<dbReference type="SUPFAM" id="SSF56112">
    <property type="entry name" value="Protein kinase-like (PK-like)"/>
    <property type="match status" value="1"/>
</dbReference>
<feature type="region of interest" description="Disordered" evidence="11">
    <location>
        <begin position="511"/>
        <end position="545"/>
    </location>
</feature>
<feature type="compositionally biased region" description="Low complexity" evidence="11">
    <location>
        <begin position="422"/>
        <end position="445"/>
    </location>
</feature>
<dbReference type="PROSITE" id="PS00108">
    <property type="entry name" value="PROTEIN_KINASE_ST"/>
    <property type="match status" value="1"/>
</dbReference>
<feature type="compositionally biased region" description="Polar residues" evidence="11">
    <location>
        <begin position="320"/>
        <end position="331"/>
    </location>
</feature>
<dbReference type="OrthoDB" id="272141at2759"/>
<dbReference type="SMART" id="SM00220">
    <property type="entry name" value="S_TKc"/>
    <property type="match status" value="1"/>
</dbReference>
<gene>
    <name evidence="13" type="ORF">BSAL_30715</name>
</gene>
<dbReference type="Gene3D" id="3.30.200.20">
    <property type="entry name" value="Phosphorylase Kinase, domain 1"/>
    <property type="match status" value="1"/>
</dbReference>
<dbReference type="EMBL" id="CYKH01001898">
    <property type="protein sequence ID" value="CUG91203.1"/>
    <property type="molecule type" value="Genomic_DNA"/>
</dbReference>
<dbReference type="PANTHER" id="PTHR24056">
    <property type="entry name" value="CELL DIVISION PROTEIN KINASE"/>
    <property type="match status" value="1"/>
</dbReference>
<dbReference type="GO" id="GO:0005524">
    <property type="term" value="F:ATP binding"/>
    <property type="evidence" value="ECO:0007669"/>
    <property type="project" value="UniProtKB-UniRule"/>
</dbReference>
<dbReference type="GO" id="GO:0005634">
    <property type="term" value="C:nucleus"/>
    <property type="evidence" value="ECO:0007669"/>
    <property type="project" value="TreeGrafter"/>
</dbReference>
<evidence type="ECO:0000256" key="4">
    <source>
        <dbReference type="ARBA" id="ARBA00022679"/>
    </source>
</evidence>
<dbReference type="Proteomes" id="UP000051952">
    <property type="component" value="Unassembled WGS sequence"/>
</dbReference>
<dbReference type="PROSITE" id="PS50011">
    <property type="entry name" value="PROTEIN_KINASE_DOM"/>
    <property type="match status" value="1"/>
</dbReference>
<feature type="domain" description="Protein kinase" evidence="12">
    <location>
        <begin position="4"/>
        <end position="286"/>
    </location>
</feature>
<evidence type="ECO:0000256" key="9">
    <source>
        <dbReference type="ARBA" id="ARBA00048367"/>
    </source>
</evidence>
<dbReference type="InterPro" id="IPR017441">
    <property type="entry name" value="Protein_kinase_ATP_BS"/>
</dbReference>
<comment type="catalytic activity">
    <reaction evidence="8">
        <text>L-threonyl-[protein] + ATP = O-phospho-L-threonyl-[protein] + ADP + H(+)</text>
        <dbReference type="Rhea" id="RHEA:46608"/>
        <dbReference type="Rhea" id="RHEA-COMP:11060"/>
        <dbReference type="Rhea" id="RHEA-COMP:11605"/>
        <dbReference type="ChEBI" id="CHEBI:15378"/>
        <dbReference type="ChEBI" id="CHEBI:30013"/>
        <dbReference type="ChEBI" id="CHEBI:30616"/>
        <dbReference type="ChEBI" id="CHEBI:61977"/>
        <dbReference type="ChEBI" id="CHEBI:456216"/>
        <dbReference type="EC" id="2.7.11.22"/>
    </reaction>
</comment>
<comment type="similarity">
    <text evidence="1">Belongs to the protein kinase superfamily. CMGC Ser/Thr protein kinase family. CDC2/CDKX subfamily.</text>
</comment>
<dbReference type="CDD" id="cd07833">
    <property type="entry name" value="STKc_CDKL"/>
    <property type="match status" value="1"/>
</dbReference>
<evidence type="ECO:0000256" key="7">
    <source>
        <dbReference type="ARBA" id="ARBA00022840"/>
    </source>
</evidence>
<evidence type="ECO:0000313" key="14">
    <source>
        <dbReference type="Proteomes" id="UP000051952"/>
    </source>
</evidence>
<dbReference type="InterPro" id="IPR008271">
    <property type="entry name" value="Ser/Thr_kinase_AS"/>
</dbReference>
<evidence type="ECO:0000256" key="6">
    <source>
        <dbReference type="ARBA" id="ARBA00022777"/>
    </source>
</evidence>
<dbReference type="PANTHER" id="PTHR24056:SF400">
    <property type="entry name" value="KINASE, PUTATIVE-RELATED"/>
    <property type="match status" value="1"/>
</dbReference>
<dbReference type="Gene3D" id="1.10.510.10">
    <property type="entry name" value="Transferase(Phosphotransferase) domain 1"/>
    <property type="match status" value="1"/>
</dbReference>
<dbReference type="InterPro" id="IPR011009">
    <property type="entry name" value="Kinase-like_dom_sf"/>
</dbReference>
<dbReference type="FunFam" id="3.30.200.20:FF:000049">
    <property type="entry name" value="cyclin-dependent kinase-like 1 isoform X1"/>
    <property type="match status" value="1"/>
</dbReference>
<dbReference type="VEuPathDB" id="TriTrypDB:BSAL_30715"/>
<sequence>MENYESLGVIGEGTYGVVMKARHRETGQVVAIKKFKESDEDEQVRKTSLREVRVLKQLRHDNVITLLEVFRRKGKLHLVFEYVEKTILEVLEKKANGLDDMDVRKYMYQLLRGVEYCHSHNIIHRDIKPENILISKNGALKLCDFGFARTMSIGGKYTDYVATRWYRAPELLVGDVEYGKGVDIWAVGCIFAEISNGIPLFPGESDLDQLAHIMRCFGKITNRMVQIFRRNPLYANVELPPSTICETLDDRFPSVPKSWIAFLKACLKNDPDQRESCSSLMSMPYFSDKNFRNEYENELKMIFEKESRQAGGSVHKKSNSGDGSAPTSYSGDQYAPALPGARPKNDAPSLPNQSSPVPSHPGLGMLWNQYLASATTELPDLSAPKAQPVQQPFFPSTKPPSQGKYNAFTHNNDMMVTNAFPSNSTSTRTSSQQQQQQQQFHMTQTKKQPTLFPTLLSSQGQHPSTPQQPYFNGTLNGTTSKSDAITSQLQYKKKPQKKNVLSTLSLNAFGTGGGSNDQMMLFGHGSGTGSGSQDPRRGSNGTSKW</sequence>
<keyword evidence="6 13" id="KW-0418">Kinase</keyword>
<evidence type="ECO:0000256" key="1">
    <source>
        <dbReference type="ARBA" id="ARBA00006485"/>
    </source>
</evidence>
<dbReference type="OMA" id="AFMEIRI"/>
<evidence type="ECO:0000256" key="2">
    <source>
        <dbReference type="ARBA" id="ARBA00012425"/>
    </source>
</evidence>
<organism evidence="13 14">
    <name type="scientific">Bodo saltans</name>
    <name type="common">Flagellated protozoan</name>
    <dbReference type="NCBI Taxonomy" id="75058"/>
    <lineage>
        <taxon>Eukaryota</taxon>
        <taxon>Discoba</taxon>
        <taxon>Euglenozoa</taxon>
        <taxon>Kinetoplastea</taxon>
        <taxon>Metakinetoplastina</taxon>
        <taxon>Eubodonida</taxon>
        <taxon>Bodonidae</taxon>
        <taxon>Bodo</taxon>
    </lineage>
</organism>
<evidence type="ECO:0000313" key="13">
    <source>
        <dbReference type="EMBL" id="CUG91203.1"/>
    </source>
</evidence>
<evidence type="ECO:0000256" key="3">
    <source>
        <dbReference type="ARBA" id="ARBA00022527"/>
    </source>
</evidence>
<dbReference type="GO" id="GO:0004693">
    <property type="term" value="F:cyclin-dependent protein serine/threonine kinase activity"/>
    <property type="evidence" value="ECO:0007669"/>
    <property type="project" value="UniProtKB-EC"/>
</dbReference>
<dbReference type="Pfam" id="PF00069">
    <property type="entry name" value="Pkinase"/>
    <property type="match status" value="1"/>
</dbReference>
<keyword evidence="3" id="KW-0723">Serine/threonine-protein kinase</keyword>
<evidence type="ECO:0000259" key="12">
    <source>
        <dbReference type="PROSITE" id="PS50011"/>
    </source>
</evidence>
<keyword evidence="4" id="KW-0808">Transferase</keyword>
<keyword evidence="7 10" id="KW-0067">ATP-binding</keyword>
<keyword evidence="5 10" id="KW-0547">Nucleotide-binding</keyword>
<name>A0A0S4JM47_BODSA</name>